<accession>A0A0L6U2V8</accession>
<reference evidence="2" key="1">
    <citation type="submission" date="2015-07" db="EMBL/GenBank/DDBJ databases">
        <title>Draft genome sequence of Acetobacterium bakii DSM 8293, a potential psychrophilic chemical producer through syngas fermentation.</title>
        <authorList>
            <person name="Song Y."/>
            <person name="Hwang S."/>
            <person name="Cho B.-K."/>
        </authorList>
    </citation>
    <scope>NUCLEOTIDE SEQUENCE [LARGE SCALE GENOMIC DNA]</scope>
    <source>
        <strain evidence="2">DSM 8239</strain>
    </source>
</reference>
<name>A0A0L6U2V8_9FIRM</name>
<dbReference type="STRING" id="52689.AKG39_03675"/>
<sequence length="185" mass="21761">MKIIDLDITVSEQLIDITQSVRDYIAEVRLKDGFVHIQIPERSSAVTIAINDDWRLEREFFKKLNHLMPKYDGMMFTGWTTTNVKASICGMTIQIMVQDGTLILDKNQSVYFIEFHGPGKRHYFMSTMGTTLPIGEEPKIPDSLKALYEERTDLKSEQDRIQEEMRVEWRLKEEKRLEEETRKNK</sequence>
<evidence type="ECO:0000313" key="1">
    <source>
        <dbReference type="EMBL" id="KNZ42834.1"/>
    </source>
</evidence>
<dbReference type="Proteomes" id="UP000036873">
    <property type="component" value="Unassembled WGS sequence"/>
</dbReference>
<evidence type="ECO:0008006" key="3">
    <source>
        <dbReference type="Google" id="ProtNLM"/>
    </source>
</evidence>
<dbReference type="RefSeq" id="WP_050739007.1">
    <property type="nucleotide sequence ID" value="NZ_LGYO01000008.1"/>
</dbReference>
<dbReference type="InterPro" id="IPR035917">
    <property type="entry name" value="YjbQ-like_sf"/>
</dbReference>
<dbReference type="SUPFAM" id="SSF111038">
    <property type="entry name" value="YjbQ-like"/>
    <property type="match status" value="1"/>
</dbReference>
<dbReference type="AlphaFoldDB" id="A0A0L6U2V8"/>
<dbReference type="EMBL" id="LGYO01000008">
    <property type="protein sequence ID" value="KNZ42834.1"/>
    <property type="molecule type" value="Genomic_DNA"/>
</dbReference>
<dbReference type="InterPro" id="IPR001602">
    <property type="entry name" value="UPF0047_YjbQ-like"/>
</dbReference>
<dbReference type="Gene3D" id="2.60.120.460">
    <property type="entry name" value="YjbQ-like"/>
    <property type="match status" value="1"/>
</dbReference>
<keyword evidence="2" id="KW-1185">Reference proteome</keyword>
<dbReference type="Pfam" id="PF01894">
    <property type="entry name" value="YjbQ"/>
    <property type="match status" value="1"/>
</dbReference>
<proteinExistence type="predicted"/>
<organism evidence="1 2">
    <name type="scientific">Acetobacterium bakii</name>
    <dbReference type="NCBI Taxonomy" id="52689"/>
    <lineage>
        <taxon>Bacteria</taxon>
        <taxon>Bacillati</taxon>
        <taxon>Bacillota</taxon>
        <taxon>Clostridia</taxon>
        <taxon>Eubacteriales</taxon>
        <taxon>Eubacteriaceae</taxon>
        <taxon>Acetobacterium</taxon>
    </lineage>
</organism>
<evidence type="ECO:0000313" key="2">
    <source>
        <dbReference type="Proteomes" id="UP000036873"/>
    </source>
</evidence>
<comment type="caution">
    <text evidence="1">The sequence shown here is derived from an EMBL/GenBank/DDBJ whole genome shotgun (WGS) entry which is preliminary data.</text>
</comment>
<protein>
    <recommendedName>
        <fullName evidence="3">YjbQ family protein</fullName>
    </recommendedName>
</protein>
<gene>
    <name evidence="1" type="ORF">AKG39_03675</name>
</gene>